<protein>
    <submittedName>
        <fullName evidence="1">Uncharacterized protein</fullName>
    </submittedName>
</protein>
<dbReference type="RefSeq" id="WP_119831191.1">
    <property type="nucleotide sequence ID" value="NZ_QYUL01000002.1"/>
</dbReference>
<dbReference type="AlphaFoldDB" id="A0A418VVC4"/>
<reference evidence="1 2" key="1">
    <citation type="submission" date="2018-09" db="EMBL/GenBank/DDBJ databases">
        <authorList>
            <person name="Zhu H."/>
        </authorList>
    </citation>
    <scope>NUCLEOTIDE SEQUENCE [LARGE SCALE GENOMIC DNA]</scope>
    <source>
        <strain evidence="1 2">K2W22B-5</strain>
    </source>
</reference>
<name>A0A418VVC4_9PROT</name>
<sequence>MALNPMTKEALTVCRLEFEDEKPTAPTGAQIEEAPDVVSMTSAAVDNGVAFSLVVRDEGRDTTKVLFFNPVAAKHLADMILAGGWQAGWLDERGNITPASSDRGD</sequence>
<evidence type="ECO:0000313" key="2">
    <source>
        <dbReference type="Proteomes" id="UP000283458"/>
    </source>
</evidence>
<comment type="caution">
    <text evidence="1">The sequence shown here is derived from an EMBL/GenBank/DDBJ whole genome shotgun (WGS) entry which is preliminary data.</text>
</comment>
<evidence type="ECO:0000313" key="1">
    <source>
        <dbReference type="EMBL" id="RJF81102.1"/>
    </source>
</evidence>
<dbReference type="EMBL" id="QYUL01000002">
    <property type="protein sequence ID" value="RJF81102.1"/>
    <property type="molecule type" value="Genomic_DNA"/>
</dbReference>
<dbReference type="Proteomes" id="UP000283458">
    <property type="component" value="Unassembled WGS sequence"/>
</dbReference>
<organism evidence="1 2">
    <name type="scientific">Azospirillum cavernae</name>
    <dbReference type="NCBI Taxonomy" id="2320860"/>
    <lineage>
        <taxon>Bacteria</taxon>
        <taxon>Pseudomonadati</taxon>
        <taxon>Pseudomonadota</taxon>
        <taxon>Alphaproteobacteria</taxon>
        <taxon>Rhodospirillales</taxon>
        <taxon>Azospirillaceae</taxon>
        <taxon>Azospirillum</taxon>
    </lineage>
</organism>
<accession>A0A418VVC4</accession>
<proteinExistence type="predicted"/>
<keyword evidence="2" id="KW-1185">Reference proteome</keyword>
<gene>
    <name evidence="1" type="ORF">D3877_12830</name>
</gene>